<feature type="transmembrane region" description="Helical" evidence="2">
    <location>
        <begin position="98"/>
        <end position="119"/>
    </location>
</feature>
<organism evidence="3 4">
    <name type="scientific">Rhizorhabdus wittichii (strain DSM 6014 / CCUG 31198 / JCM 15750 / NBRC 105917 / EY 4224 / RW1)</name>
    <name type="common">Sphingomonas wittichii</name>
    <dbReference type="NCBI Taxonomy" id="392499"/>
    <lineage>
        <taxon>Bacteria</taxon>
        <taxon>Pseudomonadati</taxon>
        <taxon>Pseudomonadota</taxon>
        <taxon>Alphaproteobacteria</taxon>
        <taxon>Sphingomonadales</taxon>
        <taxon>Sphingomonadaceae</taxon>
        <taxon>Rhizorhabdus</taxon>
    </lineage>
</organism>
<accession>A0A9J9LD25</accession>
<protein>
    <submittedName>
        <fullName evidence="3">Uncharacterized protein</fullName>
    </submittedName>
</protein>
<keyword evidence="2" id="KW-1133">Transmembrane helix</keyword>
<dbReference type="Proteomes" id="UP000001989">
    <property type="component" value="Chromosome"/>
</dbReference>
<sequence>MKPRCAAGSMRCSPARNRSAAGCPPSGRGRNKRRPRSMIERRPGSFIAALCFLLAVVQLAAFRWGVITPDSVVQYGQAISGSYDDWHPPITAWLWRQLLHVAPGGAAFLLLDVALYWGAAGLLAELLRRRHGWGAAALPILFALAPIPFGQVGAVLKDPLMACLLLMAAVLLAWREEGAARRAGWIALPLVLLAGAIRINGLFAALPLLMLAAPRRWLRRPMIFVATATGALALLLTASWTLNEAMLRPHHSQPILSLVNFDLAGIVAQGGPSGYPGLDPARVRALVRHCYDPRLYGAHDEPVCAAAGDALSAHVARTGDSPVGIWLNAVIPAPGAYLRHRLAHLDWNWRLAVPVVPDDAVYMMSAPNRFGLEFIPDTGTHIVVDAARAMAASPLGRPASWLAVALGLLVVAPGLQRRRIVVALAASALLYGGAYAVVSVAPDLRYNLWTMLAGMAGLCFLLAERPALPWWRWVLAGAPLVVVTAIEIAAMA</sequence>
<feature type="transmembrane region" description="Helical" evidence="2">
    <location>
        <begin position="155"/>
        <end position="174"/>
    </location>
</feature>
<feature type="transmembrane region" description="Helical" evidence="2">
    <location>
        <begin position="131"/>
        <end position="149"/>
    </location>
</feature>
<evidence type="ECO:0000313" key="3">
    <source>
        <dbReference type="EMBL" id="ABQ69107.1"/>
    </source>
</evidence>
<name>A0A9J9LD25_RHIWR</name>
<proteinExistence type="predicted"/>
<feature type="region of interest" description="Disordered" evidence="1">
    <location>
        <begin position="1"/>
        <end position="35"/>
    </location>
</feature>
<keyword evidence="2" id="KW-0812">Transmembrane</keyword>
<evidence type="ECO:0000256" key="2">
    <source>
        <dbReference type="SAM" id="Phobius"/>
    </source>
</evidence>
<feature type="transmembrane region" description="Helical" evidence="2">
    <location>
        <begin position="420"/>
        <end position="440"/>
    </location>
</feature>
<gene>
    <name evidence="3" type="ordered locus">Swit_2752</name>
</gene>
<keyword evidence="2" id="KW-0472">Membrane</keyword>
<keyword evidence="4" id="KW-1185">Reference proteome</keyword>
<dbReference type="EMBL" id="CP000699">
    <property type="protein sequence ID" value="ABQ69107.1"/>
    <property type="molecule type" value="Genomic_DNA"/>
</dbReference>
<feature type="transmembrane region" description="Helical" evidence="2">
    <location>
        <begin position="470"/>
        <end position="491"/>
    </location>
</feature>
<feature type="transmembrane region" description="Helical" evidence="2">
    <location>
        <begin position="222"/>
        <end position="242"/>
    </location>
</feature>
<feature type="transmembrane region" description="Helical" evidence="2">
    <location>
        <begin position="46"/>
        <end position="66"/>
    </location>
</feature>
<evidence type="ECO:0000313" key="4">
    <source>
        <dbReference type="Proteomes" id="UP000001989"/>
    </source>
</evidence>
<feature type="transmembrane region" description="Helical" evidence="2">
    <location>
        <begin position="186"/>
        <end position="210"/>
    </location>
</feature>
<dbReference type="KEGG" id="swi:Swit_2752"/>
<dbReference type="AlphaFoldDB" id="A0A9J9LD25"/>
<reference evidence="3 4" key="1">
    <citation type="journal article" date="2010" name="J. Bacteriol.">
        <title>Genome sequence of the dioxin-mineralizing bacterium Sphingomonas wittichii RW1.</title>
        <authorList>
            <person name="Miller T.R."/>
            <person name="Delcher A.L."/>
            <person name="Salzberg S.L."/>
            <person name="Saunders E."/>
            <person name="Detter J.C."/>
            <person name="Halden R.U."/>
        </authorList>
    </citation>
    <scope>NUCLEOTIDE SEQUENCE [LARGE SCALE GENOMIC DNA]</scope>
    <source>
        <strain evidence="4">DSM 6014 / CCUG 31198 / JCM 15750 / NBRC 105917 / EY 4224 / RW1</strain>
    </source>
</reference>
<evidence type="ECO:0000256" key="1">
    <source>
        <dbReference type="SAM" id="MobiDB-lite"/>
    </source>
</evidence>
<feature type="transmembrane region" description="Helical" evidence="2">
    <location>
        <begin position="446"/>
        <end position="463"/>
    </location>
</feature>